<sequence length="59" mass="6576">MGLQMERELVSMGVRSWKKFNQQIQDVRLTKGTLQQSGNGDVGKMGNTQSSQLIALYST</sequence>
<dbReference type="EMBL" id="JBGMDY010000008">
    <property type="protein sequence ID" value="KAL2325160.1"/>
    <property type="molecule type" value="Genomic_DNA"/>
</dbReference>
<organism evidence="1 2">
    <name type="scientific">Flemingia macrophylla</name>
    <dbReference type="NCBI Taxonomy" id="520843"/>
    <lineage>
        <taxon>Eukaryota</taxon>
        <taxon>Viridiplantae</taxon>
        <taxon>Streptophyta</taxon>
        <taxon>Embryophyta</taxon>
        <taxon>Tracheophyta</taxon>
        <taxon>Spermatophyta</taxon>
        <taxon>Magnoliopsida</taxon>
        <taxon>eudicotyledons</taxon>
        <taxon>Gunneridae</taxon>
        <taxon>Pentapetalae</taxon>
        <taxon>rosids</taxon>
        <taxon>fabids</taxon>
        <taxon>Fabales</taxon>
        <taxon>Fabaceae</taxon>
        <taxon>Papilionoideae</taxon>
        <taxon>50 kb inversion clade</taxon>
        <taxon>NPAAA clade</taxon>
        <taxon>indigoferoid/millettioid clade</taxon>
        <taxon>Phaseoleae</taxon>
        <taxon>Flemingia</taxon>
    </lineage>
</organism>
<gene>
    <name evidence="1" type="ORF">Fmac_024218</name>
</gene>
<protein>
    <submittedName>
        <fullName evidence="1">Uncharacterized protein</fullName>
    </submittedName>
</protein>
<proteinExistence type="predicted"/>
<keyword evidence="2" id="KW-1185">Reference proteome</keyword>
<dbReference type="Proteomes" id="UP001603857">
    <property type="component" value="Unassembled WGS sequence"/>
</dbReference>
<accession>A0ABD1LQI6</accession>
<reference evidence="1 2" key="1">
    <citation type="submission" date="2024-08" db="EMBL/GenBank/DDBJ databases">
        <title>Insights into the chromosomal genome structure of Flemingia macrophylla.</title>
        <authorList>
            <person name="Ding Y."/>
            <person name="Zhao Y."/>
            <person name="Bi W."/>
            <person name="Wu M."/>
            <person name="Zhao G."/>
            <person name="Gong Y."/>
            <person name="Li W."/>
            <person name="Zhang P."/>
        </authorList>
    </citation>
    <scope>NUCLEOTIDE SEQUENCE [LARGE SCALE GENOMIC DNA]</scope>
    <source>
        <strain evidence="1">DYQJB</strain>
        <tissue evidence="1">Leaf</tissue>
    </source>
</reference>
<evidence type="ECO:0000313" key="1">
    <source>
        <dbReference type="EMBL" id="KAL2325160.1"/>
    </source>
</evidence>
<evidence type="ECO:0000313" key="2">
    <source>
        <dbReference type="Proteomes" id="UP001603857"/>
    </source>
</evidence>
<dbReference type="AlphaFoldDB" id="A0ABD1LQI6"/>
<name>A0ABD1LQI6_9FABA</name>
<comment type="caution">
    <text evidence="1">The sequence shown here is derived from an EMBL/GenBank/DDBJ whole genome shotgun (WGS) entry which is preliminary data.</text>
</comment>